<reference evidence="8 9" key="1">
    <citation type="submission" date="2016-03" db="EMBL/GenBank/DDBJ databases">
        <title>Draft genome sequence of Flavobacterium fryxellicola DSM 16209.</title>
        <authorList>
            <person name="Shin S.-K."/>
            <person name="Yi H."/>
        </authorList>
    </citation>
    <scope>NUCLEOTIDE SEQUENCE [LARGE SCALE GENOMIC DNA]</scope>
    <source>
        <strain evidence="8 9">DSM 16209</strain>
    </source>
</reference>
<feature type="domain" description="CobW C-terminal" evidence="7">
    <location>
        <begin position="256"/>
        <end position="375"/>
    </location>
</feature>
<protein>
    <recommendedName>
        <fullName evidence="7">CobW C-terminal domain-containing protein</fullName>
    </recommendedName>
</protein>
<dbReference type="PANTHER" id="PTHR43603">
    <property type="entry name" value="COBW DOMAIN-CONTAINING PROTEIN DDB_G0274527"/>
    <property type="match status" value="1"/>
</dbReference>
<keyword evidence="1" id="KW-0547">Nucleotide-binding</keyword>
<keyword evidence="9" id="KW-1185">Reference proteome</keyword>
<dbReference type="OrthoDB" id="9808822at2"/>
<name>A0A167XNJ4_9FLAO</name>
<dbReference type="InterPro" id="IPR011629">
    <property type="entry name" value="CobW-like_C"/>
</dbReference>
<keyword evidence="2" id="KW-0378">Hydrolase</keyword>
<evidence type="ECO:0000313" key="8">
    <source>
        <dbReference type="EMBL" id="OAB28543.1"/>
    </source>
</evidence>
<evidence type="ECO:0000256" key="5">
    <source>
        <dbReference type="ARBA" id="ARBA00045658"/>
    </source>
</evidence>
<dbReference type="Gene3D" id="3.40.50.300">
    <property type="entry name" value="P-loop containing nucleotide triphosphate hydrolases"/>
    <property type="match status" value="1"/>
</dbReference>
<dbReference type="AlphaFoldDB" id="A0A167XNJ4"/>
<evidence type="ECO:0000313" key="9">
    <source>
        <dbReference type="Proteomes" id="UP000077164"/>
    </source>
</evidence>
<dbReference type="InterPro" id="IPR003495">
    <property type="entry name" value="CobW/HypB/UreG_nucleotide-bd"/>
</dbReference>
<dbReference type="PANTHER" id="PTHR43603:SF1">
    <property type="entry name" value="ZINC-REGULATED GTPASE METALLOPROTEIN ACTIVATOR 1"/>
    <property type="match status" value="1"/>
</dbReference>
<comment type="caution">
    <text evidence="8">The sequence shown here is derived from an EMBL/GenBank/DDBJ whole genome shotgun (WGS) entry which is preliminary data.</text>
</comment>
<evidence type="ECO:0000256" key="1">
    <source>
        <dbReference type="ARBA" id="ARBA00022741"/>
    </source>
</evidence>
<gene>
    <name evidence="8" type="ORF">FBFR_07560</name>
</gene>
<dbReference type="Pfam" id="PF07683">
    <property type="entry name" value="CobW_C"/>
    <property type="match status" value="1"/>
</dbReference>
<dbReference type="InterPro" id="IPR027417">
    <property type="entry name" value="P-loop_NTPase"/>
</dbReference>
<dbReference type="Proteomes" id="UP000077164">
    <property type="component" value="Unassembled WGS sequence"/>
</dbReference>
<dbReference type="RefSeq" id="WP_066079179.1">
    <property type="nucleotide sequence ID" value="NZ_FRDK01000001.1"/>
</dbReference>
<organism evidence="8 9">
    <name type="scientific">Flavobacterium fryxellicola</name>
    <dbReference type="NCBI Taxonomy" id="249352"/>
    <lineage>
        <taxon>Bacteria</taxon>
        <taxon>Pseudomonadati</taxon>
        <taxon>Bacteroidota</taxon>
        <taxon>Flavobacteriia</taxon>
        <taxon>Flavobacteriales</taxon>
        <taxon>Flavobacteriaceae</taxon>
        <taxon>Flavobacterium</taxon>
    </lineage>
</organism>
<evidence type="ECO:0000259" key="7">
    <source>
        <dbReference type="SMART" id="SM00833"/>
    </source>
</evidence>
<accession>A0A167XNJ4</accession>
<keyword evidence="3" id="KW-0143">Chaperone</keyword>
<proteinExistence type="inferred from homology"/>
<dbReference type="STRING" id="249352.SAMN05444395_101347"/>
<dbReference type="InterPro" id="IPR051927">
    <property type="entry name" value="Zn_Chap_cDPG_Synth"/>
</dbReference>
<dbReference type="InterPro" id="IPR036627">
    <property type="entry name" value="CobW-likC_sf"/>
</dbReference>
<evidence type="ECO:0000256" key="4">
    <source>
        <dbReference type="ARBA" id="ARBA00034320"/>
    </source>
</evidence>
<evidence type="ECO:0000256" key="2">
    <source>
        <dbReference type="ARBA" id="ARBA00022801"/>
    </source>
</evidence>
<dbReference type="Gene3D" id="3.30.1220.10">
    <property type="entry name" value="CobW-like, C-terminal domain"/>
    <property type="match status" value="1"/>
</dbReference>
<dbReference type="SUPFAM" id="SSF52540">
    <property type="entry name" value="P-loop containing nucleoside triphosphate hydrolases"/>
    <property type="match status" value="1"/>
</dbReference>
<comment type="function">
    <text evidence="5">Zinc chaperone that directly transfers zinc cofactor to target proteins, thereby activating them. Zinc is transferred from the CXCC motif in the GTPase domain to the zinc binding site in target proteins in a process requiring GTP hydrolysis.</text>
</comment>
<dbReference type="Pfam" id="PF02492">
    <property type="entry name" value="cobW"/>
    <property type="match status" value="1"/>
</dbReference>
<dbReference type="CDD" id="cd03112">
    <property type="entry name" value="CobW-like"/>
    <property type="match status" value="1"/>
</dbReference>
<comment type="similarity">
    <text evidence="4">Belongs to the SIMIBI class G3E GTPase family. ZNG1 subfamily.</text>
</comment>
<sequence>MKKLPVTVLSGFLGAGKTTLLNHILHNKEGLKVAVIVNDMSEVNIDANLIKAENTLSRTEERLVEMSNGCICCTLREDLMMEVEKLAKENRFDYLLIESSGISEPIPVAQTFSFVNEEENIDLSRFSYIDTMVTVVDAFNFFKDFGSAQTLQDRKVSDIENDNRTIVNLLVDQIEFANVIILNKTDLVSEKDLSLLKASITKLNPVAKIVTSILGKVSPSEILNTKLFNYEEAESSAGWMQELEGIHTPETEEYGISSFVFRDERPLHPHRFWQFITADFPQNIIRSKGLCWIASRPEQAINWSQAGGSMKAEGAGVWWASMPLGERMTFNNFVEFQDIIEERWTANFGDRLNEIVFIGLKMEEKLIRQQLEKCLCNPDEIMDLQDGFFSSKDSFPIARAHHTDAATVVFNEV</sequence>
<dbReference type="SMART" id="SM00833">
    <property type="entry name" value="CobW_C"/>
    <property type="match status" value="1"/>
</dbReference>
<evidence type="ECO:0000256" key="6">
    <source>
        <dbReference type="ARBA" id="ARBA00049117"/>
    </source>
</evidence>
<comment type="catalytic activity">
    <reaction evidence="6">
        <text>GTP + H2O = GDP + phosphate + H(+)</text>
        <dbReference type="Rhea" id="RHEA:19669"/>
        <dbReference type="ChEBI" id="CHEBI:15377"/>
        <dbReference type="ChEBI" id="CHEBI:15378"/>
        <dbReference type="ChEBI" id="CHEBI:37565"/>
        <dbReference type="ChEBI" id="CHEBI:43474"/>
        <dbReference type="ChEBI" id="CHEBI:58189"/>
    </reaction>
    <physiologicalReaction direction="left-to-right" evidence="6">
        <dbReference type="Rhea" id="RHEA:19670"/>
    </physiologicalReaction>
</comment>
<evidence type="ECO:0000256" key="3">
    <source>
        <dbReference type="ARBA" id="ARBA00023186"/>
    </source>
</evidence>
<dbReference type="GO" id="GO:0000166">
    <property type="term" value="F:nucleotide binding"/>
    <property type="evidence" value="ECO:0007669"/>
    <property type="project" value="UniProtKB-KW"/>
</dbReference>
<dbReference type="GO" id="GO:0016787">
    <property type="term" value="F:hydrolase activity"/>
    <property type="evidence" value="ECO:0007669"/>
    <property type="project" value="UniProtKB-KW"/>
</dbReference>
<dbReference type="EMBL" id="LVJE01000011">
    <property type="protein sequence ID" value="OAB28543.1"/>
    <property type="molecule type" value="Genomic_DNA"/>
</dbReference>